<gene>
    <name evidence="1" type="ORF">DPMN_187913</name>
</gene>
<reference evidence="1" key="2">
    <citation type="submission" date="2020-11" db="EMBL/GenBank/DDBJ databases">
        <authorList>
            <person name="McCartney M.A."/>
            <person name="Auch B."/>
            <person name="Kono T."/>
            <person name="Mallez S."/>
            <person name="Becker A."/>
            <person name="Gohl D.M."/>
            <person name="Silverstein K.A.T."/>
            <person name="Koren S."/>
            <person name="Bechman K.B."/>
            <person name="Herman A."/>
            <person name="Abrahante J.E."/>
            <person name="Garbe J."/>
        </authorList>
    </citation>
    <scope>NUCLEOTIDE SEQUENCE</scope>
    <source>
        <strain evidence="1">Duluth1</strain>
        <tissue evidence="1">Whole animal</tissue>
    </source>
</reference>
<proteinExistence type="predicted"/>
<evidence type="ECO:0000313" key="1">
    <source>
        <dbReference type="EMBL" id="KAH3753278.1"/>
    </source>
</evidence>
<dbReference type="SUPFAM" id="SSF56281">
    <property type="entry name" value="Metallo-hydrolase/oxidoreductase"/>
    <property type="match status" value="1"/>
</dbReference>
<organism evidence="1 2">
    <name type="scientific">Dreissena polymorpha</name>
    <name type="common">Zebra mussel</name>
    <name type="synonym">Mytilus polymorpha</name>
    <dbReference type="NCBI Taxonomy" id="45954"/>
    <lineage>
        <taxon>Eukaryota</taxon>
        <taxon>Metazoa</taxon>
        <taxon>Spiralia</taxon>
        <taxon>Lophotrochozoa</taxon>
        <taxon>Mollusca</taxon>
        <taxon>Bivalvia</taxon>
        <taxon>Autobranchia</taxon>
        <taxon>Heteroconchia</taxon>
        <taxon>Euheterodonta</taxon>
        <taxon>Imparidentia</taxon>
        <taxon>Neoheterodontei</taxon>
        <taxon>Myida</taxon>
        <taxon>Dreissenoidea</taxon>
        <taxon>Dreissenidae</taxon>
        <taxon>Dreissena</taxon>
    </lineage>
</organism>
<protein>
    <submittedName>
        <fullName evidence="1">Uncharacterized protein</fullName>
    </submittedName>
</protein>
<dbReference type="AlphaFoldDB" id="A0A9D4IAT8"/>
<accession>A0A9D4IAT8</accession>
<sequence>MFALHYPVHWLQRRDLLYRPNIADWQVGIAISNTSILCLPFITQYTGFRGKIFCTDPTLQIGK</sequence>
<dbReference type="Proteomes" id="UP000828390">
    <property type="component" value="Unassembled WGS sequence"/>
</dbReference>
<evidence type="ECO:0000313" key="2">
    <source>
        <dbReference type="Proteomes" id="UP000828390"/>
    </source>
</evidence>
<keyword evidence="2" id="KW-1185">Reference proteome</keyword>
<dbReference type="EMBL" id="JAIWYP010000010">
    <property type="protein sequence ID" value="KAH3753278.1"/>
    <property type="molecule type" value="Genomic_DNA"/>
</dbReference>
<comment type="caution">
    <text evidence="1">The sequence shown here is derived from an EMBL/GenBank/DDBJ whole genome shotgun (WGS) entry which is preliminary data.</text>
</comment>
<reference evidence="1" key="1">
    <citation type="journal article" date="2019" name="bioRxiv">
        <title>The Genome of the Zebra Mussel, Dreissena polymorpha: A Resource for Invasive Species Research.</title>
        <authorList>
            <person name="McCartney M.A."/>
            <person name="Auch B."/>
            <person name="Kono T."/>
            <person name="Mallez S."/>
            <person name="Zhang Y."/>
            <person name="Obille A."/>
            <person name="Becker A."/>
            <person name="Abrahante J.E."/>
            <person name="Garbe J."/>
            <person name="Badalamenti J.P."/>
            <person name="Herman A."/>
            <person name="Mangelson H."/>
            <person name="Liachko I."/>
            <person name="Sullivan S."/>
            <person name="Sone E.D."/>
            <person name="Koren S."/>
            <person name="Silverstein K.A.T."/>
            <person name="Beckman K.B."/>
            <person name="Gohl D.M."/>
        </authorList>
    </citation>
    <scope>NUCLEOTIDE SEQUENCE</scope>
    <source>
        <strain evidence="1">Duluth1</strain>
        <tissue evidence="1">Whole animal</tissue>
    </source>
</reference>
<name>A0A9D4IAT8_DREPO</name>
<dbReference type="InterPro" id="IPR036866">
    <property type="entry name" value="RibonucZ/Hydroxyglut_hydro"/>
</dbReference>